<gene>
    <name evidence="1" type="ORF">AB835_11685</name>
</gene>
<dbReference type="Proteomes" id="UP000242502">
    <property type="component" value="Unassembled WGS sequence"/>
</dbReference>
<dbReference type="AlphaFoldDB" id="A0A1D2QMV3"/>
<evidence type="ECO:0000313" key="2">
    <source>
        <dbReference type="Proteomes" id="UP000242502"/>
    </source>
</evidence>
<reference evidence="1 2" key="1">
    <citation type="journal article" date="2016" name="Appl. Environ. Microbiol.">
        <title>Lack of Overt Genome Reduction in the Bryostatin-Producing Bryozoan Symbiont "Candidatus Endobugula sertula".</title>
        <authorList>
            <person name="Miller I.J."/>
            <person name="Vanee N."/>
            <person name="Fong S.S."/>
            <person name="Lim-Fong G.E."/>
            <person name="Kwan J.C."/>
        </authorList>
    </citation>
    <scope>NUCLEOTIDE SEQUENCE [LARGE SCALE GENOMIC DNA]</scope>
    <source>
        <strain evidence="1">AB1-4</strain>
    </source>
</reference>
<dbReference type="STRING" id="62101.AB835_11685"/>
<organism evidence="1 2">
    <name type="scientific">Candidatus Endobugula sertula</name>
    <name type="common">Bugula neritina bacterial symbiont</name>
    <dbReference type="NCBI Taxonomy" id="62101"/>
    <lineage>
        <taxon>Bacteria</taxon>
        <taxon>Pseudomonadati</taxon>
        <taxon>Pseudomonadota</taxon>
        <taxon>Gammaproteobacteria</taxon>
        <taxon>Cellvibrionales</taxon>
        <taxon>Cellvibrionaceae</taxon>
        <taxon>Candidatus Endobugula</taxon>
    </lineage>
</organism>
<comment type="caution">
    <text evidence="1">The sequence shown here is derived from an EMBL/GenBank/DDBJ whole genome shotgun (WGS) entry which is preliminary data.</text>
</comment>
<protein>
    <submittedName>
        <fullName evidence="1">Uncharacterized protein</fullName>
    </submittedName>
</protein>
<evidence type="ECO:0000313" key="1">
    <source>
        <dbReference type="EMBL" id="ODS22906.1"/>
    </source>
</evidence>
<accession>A0A1D2QMV3</accession>
<name>A0A1D2QMV3_9GAMM</name>
<sequence>MTDPKNTKRRPPLEKQLFANMLSQLSVIADTIRQEFNRQANPAKQQTNMLNDIRDELRSIRVSIFNAKP</sequence>
<proteinExistence type="predicted"/>
<dbReference type="EMBL" id="MDLC01000047">
    <property type="protein sequence ID" value="ODS22906.1"/>
    <property type="molecule type" value="Genomic_DNA"/>
</dbReference>